<dbReference type="Pfam" id="PF05970">
    <property type="entry name" value="PIF1"/>
    <property type="match status" value="1"/>
</dbReference>
<gene>
    <name evidence="3" type="ORF">PCOR1329_LOCUS15446</name>
</gene>
<keyword evidence="1" id="KW-0233">DNA recombination</keyword>
<dbReference type="PANTHER" id="PTHR10492">
    <property type="match status" value="1"/>
</dbReference>
<dbReference type="SUPFAM" id="SSF52540">
    <property type="entry name" value="P-loop containing nucleoside triphosphate hydrolases"/>
    <property type="match status" value="1"/>
</dbReference>
<accession>A0ABN9QVX8</accession>
<keyword evidence="1" id="KW-0347">Helicase</keyword>
<dbReference type="EMBL" id="CAUYUJ010004670">
    <property type="protein sequence ID" value="CAK0810491.1"/>
    <property type="molecule type" value="Genomic_DNA"/>
</dbReference>
<name>A0ABN9QVX8_9DINO</name>
<sequence length="335" mass="37717">MVATGLFTHEDETSRVMDELVSIRYTASQLRFAFVVLLELGAKPRTLHDKYEAHLMKYFLDRGSFFCHGKAGCGKSTLAEYISYYVRSFNKGCVNVASTGIAALNLPDGATAHSTFKIPIEDAEHLTCRLGHSSADALTIAAAAVIQWDEWPSCKRAAWDAVLDYLAALQRAHPDVYVPKVIITYGDFRQIPPVLKRASRQDIRAASVTTSPSWPPFRTWQLRTARRQIHDADYASWIERISQGDLPHTHSIDGEPGYVELDRCSVIHTMDNAISYCFTRVNDPAERARRKILTATNEARNCFNDRILDTLTQTHLLRQFVTRSSDAIEYDSNGD</sequence>
<keyword evidence="1" id="KW-0234">DNA repair</keyword>
<evidence type="ECO:0000313" key="3">
    <source>
        <dbReference type="EMBL" id="CAK0810491.1"/>
    </source>
</evidence>
<dbReference type="InterPro" id="IPR027417">
    <property type="entry name" value="P-loop_NTPase"/>
</dbReference>
<comment type="similarity">
    <text evidence="1">Belongs to the helicase family.</text>
</comment>
<keyword evidence="1" id="KW-0378">Hydrolase</keyword>
<keyword evidence="1" id="KW-0547">Nucleotide-binding</keyword>
<dbReference type="EC" id="5.6.2.3" evidence="1"/>
<keyword evidence="4" id="KW-1185">Reference proteome</keyword>
<comment type="caution">
    <text evidence="3">The sequence shown here is derived from an EMBL/GenBank/DDBJ whole genome shotgun (WGS) entry which is preliminary data.</text>
</comment>
<keyword evidence="1" id="KW-0227">DNA damage</keyword>
<feature type="non-terminal residue" evidence="3">
    <location>
        <position position="335"/>
    </location>
</feature>
<dbReference type="Proteomes" id="UP001189429">
    <property type="component" value="Unassembled WGS sequence"/>
</dbReference>
<comment type="catalytic activity">
    <reaction evidence="1">
        <text>ATP + H2O = ADP + phosphate + H(+)</text>
        <dbReference type="Rhea" id="RHEA:13065"/>
        <dbReference type="ChEBI" id="CHEBI:15377"/>
        <dbReference type="ChEBI" id="CHEBI:15378"/>
        <dbReference type="ChEBI" id="CHEBI:30616"/>
        <dbReference type="ChEBI" id="CHEBI:43474"/>
        <dbReference type="ChEBI" id="CHEBI:456216"/>
        <dbReference type="EC" id="5.6.2.3"/>
    </reaction>
</comment>
<evidence type="ECO:0000259" key="2">
    <source>
        <dbReference type="Pfam" id="PF05970"/>
    </source>
</evidence>
<protein>
    <recommendedName>
        <fullName evidence="1">ATP-dependent DNA helicase</fullName>
        <ecNumber evidence="1">5.6.2.3</ecNumber>
    </recommendedName>
</protein>
<dbReference type="Gene3D" id="3.40.50.300">
    <property type="entry name" value="P-loop containing nucleotide triphosphate hydrolases"/>
    <property type="match status" value="1"/>
</dbReference>
<organism evidence="3 4">
    <name type="scientific">Prorocentrum cordatum</name>
    <dbReference type="NCBI Taxonomy" id="2364126"/>
    <lineage>
        <taxon>Eukaryota</taxon>
        <taxon>Sar</taxon>
        <taxon>Alveolata</taxon>
        <taxon>Dinophyceae</taxon>
        <taxon>Prorocentrales</taxon>
        <taxon>Prorocentraceae</taxon>
        <taxon>Prorocentrum</taxon>
    </lineage>
</organism>
<proteinExistence type="inferred from homology"/>
<evidence type="ECO:0000256" key="1">
    <source>
        <dbReference type="RuleBase" id="RU363044"/>
    </source>
</evidence>
<evidence type="ECO:0000313" key="4">
    <source>
        <dbReference type="Proteomes" id="UP001189429"/>
    </source>
</evidence>
<feature type="domain" description="DNA helicase Pif1-like DEAD-box helicase" evidence="2">
    <location>
        <begin position="63"/>
        <end position="249"/>
    </location>
</feature>
<keyword evidence="1" id="KW-0067">ATP-binding</keyword>
<comment type="cofactor">
    <cofactor evidence="1">
        <name>Mg(2+)</name>
        <dbReference type="ChEBI" id="CHEBI:18420"/>
    </cofactor>
</comment>
<reference evidence="3" key="1">
    <citation type="submission" date="2023-10" db="EMBL/GenBank/DDBJ databases">
        <authorList>
            <person name="Chen Y."/>
            <person name="Shah S."/>
            <person name="Dougan E. K."/>
            <person name="Thang M."/>
            <person name="Chan C."/>
        </authorList>
    </citation>
    <scope>NUCLEOTIDE SEQUENCE [LARGE SCALE GENOMIC DNA]</scope>
</reference>
<dbReference type="InterPro" id="IPR010285">
    <property type="entry name" value="DNA_helicase_pif1-like_DEAD"/>
</dbReference>